<dbReference type="EMBL" id="BGPR01008508">
    <property type="protein sequence ID" value="GBN34279.1"/>
    <property type="molecule type" value="Genomic_DNA"/>
</dbReference>
<name>A0A4Y2N6G2_ARAVE</name>
<feature type="transmembrane region" description="Helical" evidence="5">
    <location>
        <begin position="180"/>
        <end position="198"/>
    </location>
</feature>
<feature type="transmembrane region" description="Helical" evidence="5">
    <location>
        <begin position="204"/>
        <end position="226"/>
    </location>
</feature>
<dbReference type="Proteomes" id="UP000499080">
    <property type="component" value="Unassembled WGS sequence"/>
</dbReference>
<reference evidence="7 8" key="1">
    <citation type="journal article" date="2019" name="Sci. Rep.">
        <title>Orb-weaving spider Araneus ventricosus genome elucidates the spidroin gene catalogue.</title>
        <authorList>
            <person name="Kono N."/>
            <person name="Nakamura H."/>
            <person name="Ohtoshi R."/>
            <person name="Moran D.A.P."/>
            <person name="Shinohara A."/>
            <person name="Yoshida Y."/>
            <person name="Fujiwara M."/>
            <person name="Mori M."/>
            <person name="Tomita M."/>
            <person name="Arakawa K."/>
        </authorList>
    </citation>
    <scope>NUCLEOTIDE SEQUENCE [LARGE SCALE GENOMIC DNA]</scope>
</reference>
<comment type="caution">
    <text evidence="7">The sequence shown here is derived from an EMBL/GenBank/DDBJ whole genome shotgun (WGS) entry which is preliminary data.</text>
</comment>
<evidence type="ECO:0000313" key="8">
    <source>
        <dbReference type="Proteomes" id="UP000499080"/>
    </source>
</evidence>
<dbReference type="InterPro" id="IPR000620">
    <property type="entry name" value="EamA_dom"/>
</dbReference>
<evidence type="ECO:0000313" key="7">
    <source>
        <dbReference type="EMBL" id="GBN34279.1"/>
    </source>
</evidence>
<evidence type="ECO:0000256" key="5">
    <source>
        <dbReference type="SAM" id="Phobius"/>
    </source>
</evidence>
<dbReference type="PANTHER" id="PTHR22911">
    <property type="entry name" value="ACYL-MALONYL CONDENSING ENZYME-RELATED"/>
    <property type="match status" value="1"/>
</dbReference>
<keyword evidence="4 5" id="KW-0472">Membrane</keyword>
<dbReference type="InterPro" id="IPR037185">
    <property type="entry name" value="EmrE-like"/>
</dbReference>
<sequence length="241" mass="26565">MVRGVFGGLAFFLNFIAFRYLSLGEASVIIFSSPVVVTIFARVFFKEPCSIFQSISVILTVVGIVFTTKLPTRFNESPIAYSSEKIYGLLAAIFSLFCISAIQLITRKIRNVHQSIMTFNFGWVGLLEIALLTAVFGNFKWQLCGIQSIYILLLALFSFSGDTILVMALQCEYAGPVSTVRAAADISLAFVWQVIVFHDVPDSYGIIGATLVSVSIFLIGLGKWLISLEGKIFSCGKFKFI</sequence>
<evidence type="ECO:0000256" key="4">
    <source>
        <dbReference type="ARBA" id="ARBA00023136"/>
    </source>
</evidence>
<feature type="transmembrane region" description="Helical" evidence="5">
    <location>
        <begin position="20"/>
        <end position="41"/>
    </location>
</feature>
<dbReference type="GO" id="GO:0016020">
    <property type="term" value="C:membrane"/>
    <property type="evidence" value="ECO:0007669"/>
    <property type="project" value="UniProtKB-SubCell"/>
</dbReference>
<protein>
    <submittedName>
        <fullName evidence="7">Solute carrier family 35 member G1</fullName>
    </submittedName>
</protein>
<organism evidence="7 8">
    <name type="scientific">Araneus ventricosus</name>
    <name type="common">Orbweaver spider</name>
    <name type="synonym">Epeira ventricosa</name>
    <dbReference type="NCBI Taxonomy" id="182803"/>
    <lineage>
        <taxon>Eukaryota</taxon>
        <taxon>Metazoa</taxon>
        <taxon>Ecdysozoa</taxon>
        <taxon>Arthropoda</taxon>
        <taxon>Chelicerata</taxon>
        <taxon>Arachnida</taxon>
        <taxon>Araneae</taxon>
        <taxon>Araneomorphae</taxon>
        <taxon>Entelegynae</taxon>
        <taxon>Araneoidea</taxon>
        <taxon>Araneidae</taxon>
        <taxon>Araneus</taxon>
    </lineage>
</organism>
<evidence type="ECO:0000259" key="6">
    <source>
        <dbReference type="Pfam" id="PF00892"/>
    </source>
</evidence>
<keyword evidence="3 5" id="KW-1133">Transmembrane helix</keyword>
<keyword evidence="2 5" id="KW-0812">Transmembrane</keyword>
<feature type="transmembrane region" description="Helical" evidence="5">
    <location>
        <begin position="86"/>
        <end position="105"/>
    </location>
</feature>
<comment type="subcellular location">
    <subcellularLocation>
        <location evidence="1">Membrane</location>
        <topology evidence="1">Multi-pass membrane protein</topology>
    </subcellularLocation>
</comment>
<accession>A0A4Y2N6G2</accession>
<gene>
    <name evidence="7" type="primary">SLC35G1_13</name>
    <name evidence="7" type="ORF">AVEN_242340_1</name>
</gene>
<dbReference type="Gene3D" id="1.10.3730.20">
    <property type="match status" value="1"/>
</dbReference>
<feature type="transmembrane region" description="Helical" evidence="5">
    <location>
        <begin position="149"/>
        <end position="168"/>
    </location>
</feature>
<proteinExistence type="predicted"/>
<feature type="transmembrane region" description="Helical" evidence="5">
    <location>
        <begin position="117"/>
        <end position="137"/>
    </location>
</feature>
<keyword evidence="8" id="KW-1185">Reference proteome</keyword>
<dbReference type="PANTHER" id="PTHR22911:SF6">
    <property type="entry name" value="SOLUTE CARRIER FAMILY 35 MEMBER G1"/>
    <property type="match status" value="1"/>
</dbReference>
<dbReference type="Pfam" id="PF00892">
    <property type="entry name" value="EamA"/>
    <property type="match status" value="1"/>
</dbReference>
<evidence type="ECO:0000256" key="3">
    <source>
        <dbReference type="ARBA" id="ARBA00022989"/>
    </source>
</evidence>
<dbReference type="AlphaFoldDB" id="A0A4Y2N6G2"/>
<dbReference type="OrthoDB" id="6502282at2759"/>
<evidence type="ECO:0000256" key="2">
    <source>
        <dbReference type="ARBA" id="ARBA00022692"/>
    </source>
</evidence>
<evidence type="ECO:0000256" key="1">
    <source>
        <dbReference type="ARBA" id="ARBA00004141"/>
    </source>
</evidence>
<dbReference type="SUPFAM" id="SSF103481">
    <property type="entry name" value="Multidrug resistance efflux transporter EmrE"/>
    <property type="match status" value="1"/>
</dbReference>
<feature type="transmembrane region" description="Helical" evidence="5">
    <location>
        <begin position="48"/>
        <end position="66"/>
    </location>
</feature>
<feature type="domain" description="EamA" evidence="6">
    <location>
        <begin position="3"/>
        <end position="67"/>
    </location>
</feature>